<dbReference type="OrthoDB" id="5298892at2"/>
<dbReference type="Pfam" id="PF13103">
    <property type="entry name" value="TonB_2"/>
    <property type="match status" value="1"/>
</dbReference>
<protein>
    <submittedName>
        <fullName evidence="1">Uncharacterized protein</fullName>
    </submittedName>
</protein>
<sequence length="233" mass="25517">MKINPLPWVASVALLLCDVVVAAPWKEPAAGTQAIPYKRVSEAFKALKNLDGATMSGDEAQGYSFRQADGRTQWFFTSFKHAAHPAVVRRISPVNGQGRSEMAILCEKRSTACEKLLELFAGMDGPIMLKRVVGTLRAVPPRDWSSGYGSRLIDAFRANLPVSGDWPDDVFAEVEVDMDRTGRIVGYRLIKSSGIEAWDAAVLGSVEKTEVLPLDSDGTAPLRIVMALWSRPR</sequence>
<dbReference type="EMBL" id="CP015118">
    <property type="protein sequence ID" value="ARN21814.1"/>
    <property type="molecule type" value="Genomic_DNA"/>
</dbReference>
<dbReference type="SUPFAM" id="SSF74653">
    <property type="entry name" value="TolA/TonB C-terminal domain"/>
    <property type="match status" value="1"/>
</dbReference>
<dbReference type="Gene3D" id="3.30.1150.10">
    <property type="match status" value="1"/>
</dbReference>
<reference evidence="1 2" key="1">
    <citation type="submission" date="2016-04" db="EMBL/GenBank/DDBJ databases">
        <title>Complete genome sequence of natural rubber-degrading, novel Gram-negative bacterium, Rhizobacter gummiphilus strain NS21.</title>
        <authorList>
            <person name="Tabata M."/>
            <person name="Kasai D."/>
            <person name="Fukuda M."/>
        </authorList>
    </citation>
    <scope>NUCLEOTIDE SEQUENCE [LARGE SCALE GENOMIC DNA]</scope>
    <source>
        <strain evidence="1 2">NS21</strain>
    </source>
</reference>
<evidence type="ECO:0000313" key="1">
    <source>
        <dbReference type="EMBL" id="ARN21814.1"/>
    </source>
</evidence>
<name>A0A1W6LC32_9BURK</name>
<gene>
    <name evidence="1" type="ORF">A4W93_19000</name>
</gene>
<evidence type="ECO:0000313" key="2">
    <source>
        <dbReference type="Proteomes" id="UP000193427"/>
    </source>
</evidence>
<organism evidence="1 2">
    <name type="scientific">Piscinibacter gummiphilus</name>
    <dbReference type="NCBI Taxonomy" id="946333"/>
    <lineage>
        <taxon>Bacteria</taxon>
        <taxon>Pseudomonadati</taxon>
        <taxon>Pseudomonadota</taxon>
        <taxon>Betaproteobacteria</taxon>
        <taxon>Burkholderiales</taxon>
        <taxon>Sphaerotilaceae</taxon>
        <taxon>Piscinibacter</taxon>
    </lineage>
</organism>
<dbReference type="STRING" id="946333.A4W93_19000"/>
<accession>A0A1W6LC32</accession>
<proteinExistence type="predicted"/>
<dbReference type="AlphaFoldDB" id="A0A1W6LC32"/>
<dbReference type="Proteomes" id="UP000193427">
    <property type="component" value="Chromosome"/>
</dbReference>
<dbReference type="RefSeq" id="WP_085752108.1">
    <property type="nucleotide sequence ID" value="NZ_BSPR01000009.1"/>
</dbReference>
<dbReference type="KEGG" id="rgu:A4W93_19000"/>
<keyword evidence="2" id="KW-1185">Reference proteome</keyword>